<dbReference type="GO" id="GO:0003677">
    <property type="term" value="F:DNA binding"/>
    <property type="evidence" value="ECO:0007669"/>
    <property type="project" value="InterPro"/>
</dbReference>
<gene>
    <name evidence="1" type="ORF">LCGC14_1789000</name>
</gene>
<dbReference type="InterPro" id="IPR010982">
    <property type="entry name" value="Lambda_DNA-bd_dom_sf"/>
</dbReference>
<dbReference type="EMBL" id="LAZR01017052">
    <property type="protein sequence ID" value="KKM01989.1"/>
    <property type="molecule type" value="Genomic_DNA"/>
</dbReference>
<dbReference type="InterPro" id="IPR001387">
    <property type="entry name" value="Cro/C1-type_HTH"/>
</dbReference>
<proteinExistence type="predicted"/>
<organism evidence="1">
    <name type="scientific">marine sediment metagenome</name>
    <dbReference type="NCBI Taxonomy" id="412755"/>
    <lineage>
        <taxon>unclassified sequences</taxon>
        <taxon>metagenomes</taxon>
        <taxon>ecological metagenomes</taxon>
    </lineage>
</organism>
<protein>
    <submittedName>
        <fullName evidence="1">Uncharacterized protein</fullName>
    </submittedName>
</protein>
<comment type="caution">
    <text evidence="1">The sequence shown here is derived from an EMBL/GenBank/DDBJ whole genome shotgun (WGS) entry which is preliminary data.</text>
</comment>
<dbReference type="SUPFAM" id="SSF47413">
    <property type="entry name" value="lambda repressor-like DNA-binding domains"/>
    <property type="match status" value="1"/>
</dbReference>
<name>A0A0F9GT67_9ZZZZ</name>
<dbReference type="Gene3D" id="1.10.260.40">
    <property type="entry name" value="lambda repressor-like DNA-binding domains"/>
    <property type="match status" value="1"/>
</dbReference>
<dbReference type="AlphaFoldDB" id="A0A0F9GT67"/>
<reference evidence="1" key="1">
    <citation type="journal article" date="2015" name="Nature">
        <title>Complex archaea that bridge the gap between prokaryotes and eukaryotes.</title>
        <authorList>
            <person name="Spang A."/>
            <person name="Saw J.H."/>
            <person name="Jorgensen S.L."/>
            <person name="Zaremba-Niedzwiedzka K."/>
            <person name="Martijn J."/>
            <person name="Lind A.E."/>
            <person name="van Eijk R."/>
            <person name="Schleper C."/>
            <person name="Guy L."/>
            <person name="Ettema T.J."/>
        </authorList>
    </citation>
    <scope>NUCLEOTIDE SEQUENCE</scope>
</reference>
<accession>A0A0F9GT67</accession>
<dbReference type="Pfam" id="PF13560">
    <property type="entry name" value="HTH_31"/>
    <property type="match status" value="1"/>
</dbReference>
<sequence>MKIEIEVNTFGELLSTTMHRRGATTRSVSKELGMSPATVSRICSGKGFDVKWIVSIAIWCGINPAQSWALLR</sequence>
<dbReference type="CDD" id="cd00093">
    <property type="entry name" value="HTH_XRE"/>
    <property type="match status" value="1"/>
</dbReference>
<evidence type="ECO:0000313" key="1">
    <source>
        <dbReference type="EMBL" id="KKM01989.1"/>
    </source>
</evidence>